<dbReference type="AlphaFoldDB" id="A0ABD3IB31"/>
<protein>
    <submittedName>
        <fullName evidence="2">Uncharacterized protein</fullName>
    </submittedName>
</protein>
<gene>
    <name evidence="2" type="ORF">R1sor_018920</name>
</gene>
<comment type="caution">
    <text evidence="2">The sequence shown here is derived from an EMBL/GenBank/DDBJ whole genome shotgun (WGS) entry which is preliminary data.</text>
</comment>
<reference evidence="2 3" key="1">
    <citation type="submission" date="2024-09" db="EMBL/GenBank/DDBJ databases">
        <title>Chromosome-scale assembly of Riccia sorocarpa.</title>
        <authorList>
            <person name="Paukszto L."/>
        </authorList>
    </citation>
    <scope>NUCLEOTIDE SEQUENCE [LARGE SCALE GENOMIC DNA]</scope>
    <source>
        <strain evidence="2">LP-2024</strain>
        <tissue evidence="2">Aerial parts of the thallus</tissue>
    </source>
</reference>
<proteinExistence type="predicted"/>
<evidence type="ECO:0000313" key="3">
    <source>
        <dbReference type="Proteomes" id="UP001633002"/>
    </source>
</evidence>
<name>A0ABD3IB31_9MARC</name>
<dbReference type="EMBL" id="JBJQOH010000001">
    <property type="protein sequence ID" value="KAL3700898.1"/>
    <property type="molecule type" value="Genomic_DNA"/>
</dbReference>
<sequence length="190" mass="21575">MVMTVSCRIRQQMRETDGYGQERIWVKLTFQMIGSLQLLRQLKLGVMKNAKRRRGSIRARESSGKELLRPAEWCQKVLRQFNDKGSKAAAGVKDDSCKGVDPLQSILVRTLKASRAGRAEKPLSASASAKVAKPQGTLSAADKQQGENVGLLEGTSDVKKDKRQWALEILARKYFFVHCEDRRRRFRLQR</sequence>
<evidence type="ECO:0000256" key="1">
    <source>
        <dbReference type="SAM" id="MobiDB-lite"/>
    </source>
</evidence>
<feature type="region of interest" description="Disordered" evidence="1">
    <location>
        <begin position="122"/>
        <end position="144"/>
    </location>
</feature>
<dbReference type="Proteomes" id="UP001633002">
    <property type="component" value="Unassembled WGS sequence"/>
</dbReference>
<keyword evidence="3" id="KW-1185">Reference proteome</keyword>
<evidence type="ECO:0000313" key="2">
    <source>
        <dbReference type="EMBL" id="KAL3700898.1"/>
    </source>
</evidence>
<accession>A0ABD3IB31</accession>
<organism evidence="2 3">
    <name type="scientific">Riccia sorocarpa</name>
    <dbReference type="NCBI Taxonomy" id="122646"/>
    <lineage>
        <taxon>Eukaryota</taxon>
        <taxon>Viridiplantae</taxon>
        <taxon>Streptophyta</taxon>
        <taxon>Embryophyta</taxon>
        <taxon>Marchantiophyta</taxon>
        <taxon>Marchantiopsida</taxon>
        <taxon>Marchantiidae</taxon>
        <taxon>Marchantiales</taxon>
        <taxon>Ricciaceae</taxon>
        <taxon>Riccia</taxon>
    </lineage>
</organism>